<dbReference type="RefSeq" id="WP_212939358.1">
    <property type="nucleotide sequence ID" value="NZ_BORR01000006.1"/>
</dbReference>
<keyword evidence="3" id="KW-0804">Transcription</keyword>
<dbReference type="CDD" id="cd00090">
    <property type="entry name" value="HTH_ARSR"/>
    <property type="match status" value="1"/>
</dbReference>
<evidence type="ECO:0008006" key="6">
    <source>
        <dbReference type="Google" id="ProtNLM"/>
    </source>
</evidence>
<evidence type="ECO:0000313" key="5">
    <source>
        <dbReference type="Proteomes" id="UP000681162"/>
    </source>
</evidence>
<dbReference type="InterPro" id="IPR036390">
    <property type="entry name" value="WH_DNA-bd_sf"/>
</dbReference>
<dbReference type="GO" id="GO:0003677">
    <property type="term" value="F:DNA binding"/>
    <property type="evidence" value="ECO:0007669"/>
    <property type="project" value="UniProtKB-KW"/>
</dbReference>
<dbReference type="SUPFAM" id="SSF46785">
    <property type="entry name" value="Winged helix' DNA-binding domain"/>
    <property type="match status" value="1"/>
</dbReference>
<evidence type="ECO:0000256" key="3">
    <source>
        <dbReference type="ARBA" id="ARBA00023163"/>
    </source>
</evidence>
<evidence type="ECO:0000313" key="4">
    <source>
        <dbReference type="EMBL" id="GIO37043.1"/>
    </source>
</evidence>
<keyword evidence="2" id="KW-0238">DNA-binding</keyword>
<dbReference type="AlphaFoldDB" id="A0A919XT14"/>
<dbReference type="PANTHER" id="PTHR38465">
    <property type="entry name" value="HTH-TYPE TRANSCRIPTIONAL REGULATOR MJ1563-RELATED"/>
    <property type="match status" value="1"/>
</dbReference>
<dbReference type="EMBL" id="BORR01000006">
    <property type="protein sequence ID" value="GIO37043.1"/>
    <property type="molecule type" value="Genomic_DNA"/>
</dbReference>
<accession>A0A919XT14</accession>
<dbReference type="InterPro" id="IPR011991">
    <property type="entry name" value="ArsR-like_HTH"/>
</dbReference>
<keyword evidence="1" id="KW-0805">Transcription regulation</keyword>
<dbReference type="InterPro" id="IPR036388">
    <property type="entry name" value="WH-like_DNA-bd_sf"/>
</dbReference>
<keyword evidence="5" id="KW-1185">Reference proteome</keyword>
<dbReference type="InterPro" id="IPR052362">
    <property type="entry name" value="HTH-GbsR_regulator"/>
</dbReference>
<name>A0A919XT14_9BACL</name>
<comment type="caution">
    <text evidence="4">The sequence shown here is derived from an EMBL/GenBank/DDBJ whole genome shotgun (WGS) entry which is preliminary data.</text>
</comment>
<evidence type="ECO:0000256" key="1">
    <source>
        <dbReference type="ARBA" id="ARBA00023015"/>
    </source>
</evidence>
<proteinExistence type="predicted"/>
<reference evidence="4 5" key="1">
    <citation type="submission" date="2021-03" db="EMBL/GenBank/DDBJ databases">
        <title>Antimicrobial resistance genes in bacteria isolated from Japanese honey, and their potential for conferring macrolide and lincosamide resistance in the American foulbrood pathogen Paenibacillus larvae.</title>
        <authorList>
            <person name="Okamoto M."/>
            <person name="Kumagai M."/>
            <person name="Kanamori H."/>
            <person name="Takamatsu D."/>
        </authorList>
    </citation>
    <scope>NUCLEOTIDE SEQUENCE [LARGE SCALE GENOMIC DNA]</scope>
    <source>
        <strain evidence="4 5">J41TS12</strain>
    </source>
</reference>
<protein>
    <recommendedName>
        <fullName evidence="6">Transcriptional regulator</fullName>
    </recommendedName>
</protein>
<dbReference type="Gene3D" id="1.10.10.10">
    <property type="entry name" value="Winged helix-like DNA-binding domain superfamily/Winged helix DNA-binding domain"/>
    <property type="match status" value="1"/>
</dbReference>
<dbReference type="Proteomes" id="UP000681162">
    <property type="component" value="Unassembled WGS sequence"/>
</dbReference>
<sequence>MGNNEFVLSEDQKNFIDRLGFYYESHGIPKIGGRILGYIILRDSPISAENLSTALDISRASVSTNLRLLINYGLIEKTAVQRGRTDYYVMAESAWENALTTRMNGFSTLMNILDSGPNIDNSSAKEMREWCQLMYSAHEKARDEWKNRGQRNV</sequence>
<evidence type="ECO:0000256" key="2">
    <source>
        <dbReference type="ARBA" id="ARBA00023125"/>
    </source>
</evidence>
<organism evidence="4 5">
    <name type="scientific">Paenibacillus antibioticophila</name>
    <dbReference type="NCBI Taxonomy" id="1274374"/>
    <lineage>
        <taxon>Bacteria</taxon>
        <taxon>Bacillati</taxon>
        <taxon>Bacillota</taxon>
        <taxon>Bacilli</taxon>
        <taxon>Bacillales</taxon>
        <taxon>Paenibacillaceae</taxon>
        <taxon>Paenibacillus</taxon>
    </lineage>
</organism>
<dbReference type="PANTHER" id="PTHR38465:SF2">
    <property type="entry name" value="HTH-TYPE TRANSCRIPTIONAL REGULATOR MMPR5"/>
    <property type="match status" value="1"/>
</dbReference>
<gene>
    <name evidence="4" type="ORF">J41TS12_19040</name>
</gene>